<keyword evidence="2" id="KW-1277">Toxin-antitoxin system</keyword>
<dbReference type="RefSeq" id="WP_124145489.1">
    <property type="nucleotide sequence ID" value="NZ_CAWOKI010000089.1"/>
</dbReference>
<dbReference type="AlphaFoldDB" id="A0A3N6RFQ5"/>
<dbReference type="PANTHER" id="PTHR33755:SF6">
    <property type="entry name" value="PLASMID STABILIZATION SYSTEM PROTEIN"/>
    <property type="match status" value="1"/>
</dbReference>
<dbReference type="InterPro" id="IPR007712">
    <property type="entry name" value="RelE/ParE_toxin"/>
</dbReference>
<dbReference type="PANTHER" id="PTHR33755">
    <property type="entry name" value="TOXIN PARE1-RELATED"/>
    <property type="match status" value="1"/>
</dbReference>
<organism evidence="3 4">
    <name type="scientific">Okeania hirsuta</name>
    <dbReference type="NCBI Taxonomy" id="1458930"/>
    <lineage>
        <taxon>Bacteria</taxon>
        <taxon>Bacillati</taxon>
        <taxon>Cyanobacteriota</taxon>
        <taxon>Cyanophyceae</taxon>
        <taxon>Oscillatoriophycideae</taxon>
        <taxon>Oscillatoriales</taxon>
        <taxon>Microcoleaceae</taxon>
        <taxon>Okeania</taxon>
    </lineage>
</organism>
<dbReference type="Pfam" id="PF05016">
    <property type="entry name" value="ParE_toxin"/>
    <property type="match status" value="1"/>
</dbReference>
<keyword evidence="4" id="KW-1185">Reference proteome</keyword>
<sequence>MNKYSLSQAAIRDLDEISDYFSNFSLEAGERFIKRFDDKCKNLINFPKMGRSYAQITPYFSGMPLDGYIIFYQVTEVEIEIVRIVSGYRNLESLFGSTDIDN</sequence>
<evidence type="ECO:0000313" key="3">
    <source>
        <dbReference type="EMBL" id="RQH42163.1"/>
    </source>
</evidence>
<gene>
    <name evidence="3" type="ORF">D5R40_15240</name>
</gene>
<dbReference type="OrthoDB" id="9798046at2"/>
<protein>
    <submittedName>
        <fullName evidence="3">Type II toxin-antitoxin system RelE/ParE family toxin</fullName>
    </submittedName>
</protein>
<dbReference type="Gene3D" id="3.30.2310.20">
    <property type="entry name" value="RelE-like"/>
    <property type="match status" value="1"/>
</dbReference>
<reference evidence="3 4" key="1">
    <citation type="journal article" date="2018" name="ACS Chem. Biol.">
        <title>Ketoreductase domain dysfunction expands chemodiversity: malyngamide biosynthesis in the cyanobacterium Okeania hirsuta.</title>
        <authorList>
            <person name="Moss N.A."/>
            <person name="Leao T."/>
            <person name="Rankin M."/>
            <person name="McCullough T.M."/>
            <person name="Qu P."/>
            <person name="Korobeynikov A."/>
            <person name="Smith J.L."/>
            <person name="Gerwick L."/>
            <person name="Gerwick W.H."/>
        </authorList>
    </citation>
    <scope>NUCLEOTIDE SEQUENCE [LARGE SCALE GENOMIC DNA]</scope>
    <source>
        <strain evidence="3 4">PAB10Feb10-1</strain>
    </source>
</reference>
<dbReference type="InterPro" id="IPR051803">
    <property type="entry name" value="TA_system_RelE-like_toxin"/>
</dbReference>
<dbReference type="Proteomes" id="UP000269154">
    <property type="component" value="Unassembled WGS sequence"/>
</dbReference>
<evidence type="ECO:0000313" key="4">
    <source>
        <dbReference type="Proteomes" id="UP000269154"/>
    </source>
</evidence>
<name>A0A3N6RFQ5_9CYAN</name>
<dbReference type="EMBL" id="RCBY01000079">
    <property type="protein sequence ID" value="RQH42163.1"/>
    <property type="molecule type" value="Genomic_DNA"/>
</dbReference>
<proteinExistence type="inferred from homology"/>
<comment type="similarity">
    <text evidence="1">Belongs to the RelE toxin family.</text>
</comment>
<evidence type="ECO:0000256" key="2">
    <source>
        <dbReference type="ARBA" id="ARBA00022649"/>
    </source>
</evidence>
<evidence type="ECO:0000256" key="1">
    <source>
        <dbReference type="ARBA" id="ARBA00006226"/>
    </source>
</evidence>
<accession>A0A3N6RFQ5</accession>
<dbReference type="InterPro" id="IPR035093">
    <property type="entry name" value="RelE/ParE_toxin_dom_sf"/>
</dbReference>
<comment type="caution">
    <text evidence="3">The sequence shown here is derived from an EMBL/GenBank/DDBJ whole genome shotgun (WGS) entry which is preliminary data.</text>
</comment>